<comment type="caution">
    <text evidence="3">The sequence shown here is derived from an EMBL/GenBank/DDBJ whole genome shotgun (WGS) entry which is preliminary data.</text>
</comment>
<dbReference type="Proteomes" id="UP001287445">
    <property type="component" value="Unassembled WGS sequence"/>
</dbReference>
<dbReference type="EMBL" id="JAWWMZ010000017">
    <property type="protein sequence ID" value="MDX4957370.1"/>
    <property type="molecule type" value="Genomic_DNA"/>
</dbReference>
<sequence>MSSSTRKPQQTTSAFVSASQWDAKHLADMVSRVHDPLVADILIGLLEEHSDLKMQYLGVYTKAWETLRRAEQIREKAYEAGQKYADRRRKVSMCVTWSVSVLRDFYRLVRQEILKSRTKQHEKQAAKPAPAKPQGENVICLPMVQRPTGTDR</sequence>
<accession>A0AAJ2R882</accession>
<organism evidence="3 4">
    <name type="scientific">Delftia acidovorans</name>
    <name type="common">Pseudomonas acidovorans</name>
    <name type="synonym">Comamonas acidovorans</name>
    <dbReference type="NCBI Taxonomy" id="80866"/>
    <lineage>
        <taxon>Bacteria</taxon>
        <taxon>Pseudomonadati</taxon>
        <taxon>Pseudomonadota</taxon>
        <taxon>Betaproteobacteria</taxon>
        <taxon>Burkholderiales</taxon>
        <taxon>Comamonadaceae</taxon>
        <taxon>Delftia</taxon>
    </lineage>
</organism>
<evidence type="ECO:0000256" key="1">
    <source>
        <dbReference type="SAM" id="MobiDB-lite"/>
    </source>
</evidence>
<evidence type="ECO:0000313" key="4">
    <source>
        <dbReference type="Proteomes" id="UP001287445"/>
    </source>
</evidence>
<evidence type="ECO:0000313" key="3">
    <source>
        <dbReference type="EMBL" id="MDX4957370.1"/>
    </source>
</evidence>
<gene>
    <name evidence="2" type="ORF">SGN30_14885</name>
    <name evidence="3" type="ORF">SGN30_28460</name>
</gene>
<feature type="region of interest" description="Disordered" evidence="1">
    <location>
        <begin position="117"/>
        <end position="152"/>
    </location>
</feature>
<evidence type="ECO:0000313" key="2">
    <source>
        <dbReference type="EMBL" id="MDX4954701.1"/>
    </source>
</evidence>
<proteinExistence type="predicted"/>
<name>A0AAJ2R882_DELAC</name>
<protein>
    <submittedName>
        <fullName evidence="3">Uncharacterized protein</fullName>
    </submittedName>
</protein>
<reference evidence="3" key="1">
    <citation type="submission" date="2023-11" db="EMBL/GenBank/DDBJ databases">
        <title>Identification and selenium tolerance of Delftia acidovorans R3-25.</title>
        <authorList>
            <person name="Zhang S."/>
            <person name="Liu Y."/>
            <person name="Guo Y."/>
        </authorList>
    </citation>
    <scope>NUCLEOTIDE SEQUENCE</scope>
    <source>
        <strain evidence="3">R3-25</strain>
    </source>
</reference>
<dbReference type="EMBL" id="JAWWMZ010000004">
    <property type="protein sequence ID" value="MDX4954701.1"/>
    <property type="molecule type" value="Genomic_DNA"/>
</dbReference>
<dbReference type="RefSeq" id="WP_319073953.1">
    <property type="nucleotide sequence ID" value="NZ_JAWWMZ010000004.1"/>
</dbReference>
<dbReference type="AlphaFoldDB" id="A0AAJ2R882"/>